<dbReference type="Proteomes" id="UP000268615">
    <property type="component" value="Unassembled WGS sequence"/>
</dbReference>
<dbReference type="Pfam" id="PF03829">
    <property type="entry name" value="PTSIIA_gutA"/>
    <property type="match status" value="1"/>
</dbReference>
<dbReference type="GO" id="GO:0016301">
    <property type="term" value="F:kinase activity"/>
    <property type="evidence" value="ECO:0007669"/>
    <property type="project" value="TreeGrafter"/>
</dbReference>
<protein>
    <submittedName>
        <fullName evidence="2">PTS sorbitol transporter</fullName>
    </submittedName>
</protein>
<comment type="caution">
    <text evidence="1">Lacks conserved residue(s) required for the propagation of feature annotation.</text>
</comment>
<organism evidence="2 3">
    <name type="scientific">Buttiauxella warmboldiae</name>
    <dbReference type="NCBI Taxonomy" id="82993"/>
    <lineage>
        <taxon>Bacteria</taxon>
        <taxon>Pseudomonadati</taxon>
        <taxon>Pseudomonadota</taxon>
        <taxon>Gammaproteobacteria</taxon>
        <taxon>Enterobacterales</taxon>
        <taxon>Enterobacteriaceae</taxon>
        <taxon>Buttiauxella</taxon>
    </lineage>
</organism>
<dbReference type="InterPro" id="IPR004716">
    <property type="entry name" value="PTS_IIA_glucitol/sorbitol-sp"/>
</dbReference>
<evidence type="ECO:0000256" key="1">
    <source>
        <dbReference type="PROSITE-ProRule" id="PRU00420"/>
    </source>
</evidence>
<dbReference type="PANTHER" id="PTHR40398:SF1">
    <property type="entry name" value="PTS SYSTEM GLUCITOL_SORBITOL-SPECIFIC EIIA COMPONENT"/>
    <property type="match status" value="1"/>
</dbReference>
<dbReference type="EMBL" id="RPOH01000034">
    <property type="protein sequence ID" value="RPH28245.1"/>
    <property type="molecule type" value="Genomic_DNA"/>
</dbReference>
<reference evidence="2 3" key="1">
    <citation type="submission" date="2018-11" db="EMBL/GenBank/DDBJ databases">
        <title>Draft genome sequence of Buttiauxella warmboldiae CCUG 35512.</title>
        <authorList>
            <person name="Salva-Serra F."/>
            <person name="Marathe N."/>
            <person name="Moore E."/>
            <person name="Svensson L."/>
            <person name="Engstrom-Jakobsson H."/>
        </authorList>
    </citation>
    <scope>NUCLEOTIDE SEQUENCE [LARGE SCALE GENOMIC DNA]</scope>
    <source>
        <strain evidence="2 3">CCUG 35512</strain>
    </source>
</reference>
<dbReference type="AlphaFoldDB" id="A0A3N5DHU3"/>
<keyword evidence="3" id="KW-1185">Reference proteome</keyword>
<proteinExistence type="predicted"/>
<sequence length="123" mass="12867">MIYLATIDRVGPFVADGLAENMLITFLHSGPPDCLAYAVSLSPLQADSHATIAPGDKLQIGTHDYLIHAVGEGAQQALFELGHLTLIFDGAATPRHRGALHLIGPTPSPEALTGDFAISEAAL</sequence>
<accession>A0A3N5DHU3</accession>
<dbReference type="RefSeq" id="WP_124023954.1">
    <property type="nucleotide sequence ID" value="NZ_RPOH01000034.1"/>
</dbReference>
<dbReference type="Gene3D" id="2.40.33.40">
    <property type="entry name" value="Phosphotransferase system, glucitol/sorbitol-specific IIA component"/>
    <property type="match status" value="1"/>
</dbReference>
<dbReference type="GO" id="GO:0008982">
    <property type="term" value="F:protein-N(PI)-phosphohistidine-sugar phosphotransferase activity"/>
    <property type="evidence" value="ECO:0007669"/>
    <property type="project" value="InterPro"/>
</dbReference>
<dbReference type="InterPro" id="IPR036665">
    <property type="entry name" value="PTS_IIA_glucitol/sorbitol_sf"/>
</dbReference>
<dbReference type="PANTHER" id="PTHR40398">
    <property type="entry name" value="PTS SYSTEM GLUCITOL/SORBITOL-SPECIFIC EIIA COMPONENT"/>
    <property type="match status" value="1"/>
</dbReference>
<dbReference type="PROSITE" id="PS51097">
    <property type="entry name" value="PTS_EIIA_TYPE_5"/>
    <property type="match status" value="1"/>
</dbReference>
<dbReference type="OrthoDB" id="6623654at2"/>
<evidence type="ECO:0000313" key="2">
    <source>
        <dbReference type="EMBL" id="RPH28245.1"/>
    </source>
</evidence>
<dbReference type="GO" id="GO:0009401">
    <property type="term" value="P:phosphoenolpyruvate-dependent sugar phosphotransferase system"/>
    <property type="evidence" value="ECO:0007669"/>
    <property type="project" value="InterPro"/>
</dbReference>
<gene>
    <name evidence="2" type="ORF">EHN07_09720</name>
</gene>
<dbReference type="SUPFAM" id="SSF141530">
    <property type="entry name" value="PTSIIA/GutA-like"/>
    <property type="match status" value="1"/>
</dbReference>
<comment type="caution">
    <text evidence="2">The sequence shown here is derived from an EMBL/GenBank/DDBJ whole genome shotgun (WGS) entry which is preliminary data.</text>
</comment>
<dbReference type="GO" id="GO:0005737">
    <property type="term" value="C:cytoplasm"/>
    <property type="evidence" value="ECO:0007669"/>
    <property type="project" value="InterPro"/>
</dbReference>
<evidence type="ECO:0000313" key="3">
    <source>
        <dbReference type="Proteomes" id="UP000268615"/>
    </source>
</evidence>
<name>A0A3N5DHU3_9ENTR</name>